<proteinExistence type="predicted"/>
<dbReference type="InterPro" id="IPR036457">
    <property type="entry name" value="PPM-type-like_dom_sf"/>
</dbReference>
<name>A0A1G9LFU6_9SPHI</name>
<sequence length="286" mass="32713">MSPINAFRFSCSDPFDKENESENEDAIFYCGASPDFLKAAISDGAGGAGIFCGDWARHLVNNQPDKPFLSKDKAEEWFLGVSKNFYDSKVTQLDASDAFIVEKFHNDGSYATLVLIWWDTLRAELYYWGHGDSTLFLFEKNGDRSIPKLIFPIGEQSSLNDPPKLFNWNKKLDQRIQVEKKILKSDDQLILTTDSISRWLILQLMLLSPMEMPTLLGEQLYSSVSKEGELLESLNLRKEFNSTTALLEFIERGLQCPYIIIRKNLSDRIERAELEKDDLSILMLTK</sequence>
<reference evidence="2" key="1">
    <citation type="submission" date="2016-10" db="EMBL/GenBank/DDBJ databases">
        <authorList>
            <person name="Varghese N."/>
            <person name="Submissions S."/>
        </authorList>
    </citation>
    <scope>NUCLEOTIDE SEQUENCE [LARGE SCALE GENOMIC DNA]</scope>
    <source>
        <strain evidence="2">DSM 19110</strain>
    </source>
</reference>
<dbReference type="EMBL" id="FNGY01000001">
    <property type="protein sequence ID" value="SDL60822.1"/>
    <property type="molecule type" value="Genomic_DNA"/>
</dbReference>
<dbReference type="OrthoDB" id="1070261at2"/>
<gene>
    <name evidence="1" type="ORF">SAMN05421820_101875</name>
</gene>
<dbReference type="RefSeq" id="WP_074604860.1">
    <property type="nucleotide sequence ID" value="NZ_FNGY01000001.1"/>
</dbReference>
<organism evidence="1 2">
    <name type="scientific">Pedobacter steynii</name>
    <dbReference type="NCBI Taxonomy" id="430522"/>
    <lineage>
        <taxon>Bacteria</taxon>
        <taxon>Pseudomonadati</taxon>
        <taxon>Bacteroidota</taxon>
        <taxon>Sphingobacteriia</taxon>
        <taxon>Sphingobacteriales</taxon>
        <taxon>Sphingobacteriaceae</taxon>
        <taxon>Pedobacter</taxon>
    </lineage>
</organism>
<dbReference type="SUPFAM" id="SSF81606">
    <property type="entry name" value="PP2C-like"/>
    <property type="match status" value="1"/>
</dbReference>
<keyword evidence="2" id="KW-1185">Reference proteome</keyword>
<accession>A0A1G9LFU6</accession>
<evidence type="ECO:0000313" key="1">
    <source>
        <dbReference type="EMBL" id="SDL60822.1"/>
    </source>
</evidence>
<protein>
    <submittedName>
        <fullName evidence="1">Serine/threonine protein phosphatase PrpC</fullName>
    </submittedName>
</protein>
<dbReference type="Proteomes" id="UP000183200">
    <property type="component" value="Unassembled WGS sequence"/>
</dbReference>
<evidence type="ECO:0000313" key="2">
    <source>
        <dbReference type="Proteomes" id="UP000183200"/>
    </source>
</evidence>
<dbReference type="Gene3D" id="3.60.40.10">
    <property type="entry name" value="PPM-type phosphatase domain"/>
    <property type="match status" value="1"/>
</dbReference>
<dbReference type="AlphaFoldDB" id="A0A1G9LFU6"/>